<proteinExistence type="predicted"/>
<keyword evidence="3" id="KW-1185">Reference proteome</keyword>
<keyword evidence="1" id="KW-0812">Transmembrane</keyword>
<name>A0A343TMT1_9EURY</name>
<evidence type="ECO:0000256" key="1">
    <source>
        <dbReference type="SAM" id="Phobius"/>
    </source>
</evidence>
<sequence length="95" mass="10282">METGDGNDSSTASLQPFVDDRTIPRQLQPVSVSALDTFFDWFRDQTIAIQLLATVGIFAVLFVLGVFTAGIVPAIVGIVLFVDHLLRGERGSDQS</sequence>
<gene>
    <name evidence="2" type="ORF">AArcSl_2788</name>
</gene>
<keyword evidence="1" id="KW-1133">Transmembrane helix</keyword>
<keyword evidence="1" id="KW-0472">Membrane</keyword>
<dbReference type="Proteomes" id="UP000263012">
    <property type="component" value="Chromosome"/>
</dbReference>
<dbReference type="KEGG" id="hdf:AArcSl_2788"/>
<evidence type="ECO:0000313" key="3">
    <source>
        <dbReference type="Proteomes" id="UP000263012"/>
    </source>
</evidence>
<dbReference type="AlphaFoldDB" id="A0A343TMT1"/>
<reference evidence="3" key="1">
    <citation type="submission" date="2017-11" db="EMBL/GenBank/DDBJ databases">
        <title>Phenotypic and genomic properties of facultatively anaerobic sulfur-reducing natronoarchaea from hypersaline soda lakes.</title>
        <authorList>
            <person name="Sorokin D.Y."/>
            <person name="Kublanov I.V."/>
            <person name="Roman P."/>
            <person name="Sinninghe Damste J.S."/>
            <person name="Golyshin P.N."/>
            <person name="Rojo D."/>
            <person name="Ciordia S."/>
            <person name="Mena M.D.C."/>
            <person name="Ferrer M."/>
            <person name="Messina E."/>
            <person name="Smedile F."/>
            <person name="La Spada G."/>
            <person name="La Cono V."/>
            <person name="Yakimov M.M."/>
        </authorList>
    </citation>
    <scope>NUCLEOTIDE SEQUENCE [LARGE SCALE GENOMIC DNA]</scope>
    <source>
        <strain evidence="3">AArc-Sl</strain>
    </source>
</reference>
<organism evidence="2 3">
    <name type="scientific">Halalkaliarchaeum desulfuricum</name>
    <dbReference type="NCBI Taxonomy" id="2055893"/>
    <lineage>
        <taxon>Archaea</taxon>
        <taxon>Methanobacteriati</taxon>
        <taxon>Methanobacteriota</taxon>
        <taxon>Stenosarchaea group</taxon>
        <taxon>Halobacteria</taxon>
        <taxon>Halobacteriales</taxon>
        <taxon>Haloferacaceae</taxon>
        <taxon>Halalkaliarchaeum</taxon>
    </lineage>
</organism>
<feature type="transmembrane region" description="Helical" evidence="1">
    <location>
        <begin position="49"/>
        <end position="82"/>
    </location>
</feature>
<accession>A0A343TMT1</accession>
<evidence type="ECO:0000313" key="2">
    <source>
        <dbReference type="EMBL" id="AUX10403.1"/>
    </source>
</evidence>
<protein>
    <submittedName>
        <fullName evidence="2">Uncharacterized protein</fullName>
    </submittedName>
</protein>
<dbReference type="EMBL" id="CP025066">
    <property type="protein sequence ID" value="AUX10403.1"/>
    <property type="molecule type" value="Genomic_DNA"/>
</dbReference>